<dbReference type="EMBL" id="CP019603">
    <property type="protein sequence ID" value="ARU17611.1"/>
    <property type="molecule type" value="Genomic_DNA"/>
</dbReference>
<sequence length="252" mass="26000">MSAGEFAGKVVLVTGAASGLGRAASIRFAREGGRVCLVDINADGLAETARRIEEAGGECASMAGDLGDPAVCAQAVATAVGAFGGLDVLCNIAGILRFHALEDVTTQDWNTLFAANVSGPFFMMQAAMPHLVESHGNVVNVVSSAAFLGQAYTAPYGATKSALLSLTKSLAMEFMHKPVRINALAPGAMLTGMVDGLAFPEHADQSLISRYISLRPPSQPEDIVEPLLFLASDRARSVHGACHVADSGITAG</sequence>
<protein>
    <submittedName>
        <fullName evidence="2">SDR family oxidoreductase</fullName>
    </submittedName>
</protein>
<comment type="similarity">
    <text evidence="1">Belongs to the short-chain dehydrogenases/reductases (SDR) family.</text>
</comment>
<keyword evidence="4" id="KW-1185">Reference proteome</keyword>
<reference evidence="3 5" key="2">
    <citation type="submission" date="2020-08" db="EMBL/GenBank/DDBJ databases">
        <authorList>
            <person name="Liu G."/>
            <person name="Sun C."/>
        </authorList>
    </citation>
    <scope>NUCLEOTIDE SEQUENCE [LARGE SCALE GENOMIC DNA]</scope>
    <source>
        <strain evidence="3 5">OT19</strain>
        <plasmid evidence="3 5">plas1</plasmid>
    </source>
</reference>
<dbReference type="PANTHER" id="PTHR43975:SF2">
    <property type="entry name" value="EG:BACR7A4.14 PROTEIN-RELATED"/>
    <property type="match status" value="1"/>
</dbReference>
<dbReference type="KEGG" id="cman:A9D14_14590"/>
<proteinExistence type="inferred from homology"/>
<dbReference type="AlphaFoldDB" id="A0A1Z1FFN0"/>
<dbReference type="SUPFAM" id="SSF51735">
    <property type="entry name" value="NAD(P)-binding Rossmann-fold domains"/>
    <property type="match status" value="1"/>
</dbReference>
<dbReference type="OrthoDB" id="7500984at2"/>
<dbReference type="InterPro" id="IPR002347">
    <property type="entry name" value="SDR_fam"/>
</dbReference>
<geneLocation type="plasmid" evidence="3 5">
    <name>plas1</name>
</geneLocation>
<evidence type="ECO:0000313" key="3">
    <source>
        <dbReference type="EMBL" id="QNE06999.1"/>
    </source>
</evidence>
<dbReference type="InterPro" id="IPR036291">
    <property type="entry name" value="NAD(P)-bd_dom_sf"/>
</dbReference>
<evidence type="ECO:0000313" key="4">
    <source>
        <dbReference type="Proteomes" id="UP000195807"/>
    </source>
</evidence>
<dbReference type="Proteomes" id="UP000515297">
    <property type="component" value="Plasmid plas1"/>
</dbReference>
<dbReference type="PANTHER" id="PTHR43975">
    <property type="entry name" value="ZGC:101858"/>
    <property type="match status" value="1"/>
</dbReference>
<evidence type="ECO:0000313" key="5">
    <source>
        <dbReference type="Proteomes" id="UP000515297"/>
    </source>
</evidence>
<organism evidence="2 4">
    <name type="scientific">Croceicoccus marinus</name>
    <dbReference type="NCBI Taxonomy" id="450378"/>
    <lineage>
        <taxon>Bacteria</taxon>
        <taxon>Pseudomonadati</taxon>
        <taxon>Pseudomonadota</taxon>
        <taxon>Alphaproteobacteria</taxon>
        <taxon>Sphingomonadales</taxon>
        <taxon>Erythrobacteraceae</taxon>
        <taxon>Croceicoccus</taxon>
    </lineage>
</organism>
<dbReference type="Pfam" id="PF13561">
    <property type="entry name" value="adh_short_C2"/>
    <property type="match status" value="1"/>
</dbReference>
<dbReference type="PROSITE" id="PS00061">
    <property type="entry name" value="ADH_SHORT"/>
    <property type="match status" value="1"/>
</dbReference>
<name>A0A1Z1FFN0_9SPHN</name>
<dbReference type="EMBL" id="CP060053">
    <property type="protein sequence ID" value="QNE06999.1"/>
    <property type="molecule type" value="Genomic_DNA"/>
</dbReference>
<dbReference type="Gene3D" id="3.40.50.720">
    <property type="entry name" value="NAD(P)-binding Rossmann-like Domain"/>
    <property type="match status" value="1"/>
</dbReference>
<reference evidence="2 4" key="1">
    <citation type="submission" date="2017-01" db="EMBL/GenBank/DDBJ databases">
        <title>Complete genome sequence of esterase-producing bacterium Croceicoccus marinus E4A9.</title>
        <authorList>
            <person name="Wu Y.-H."/>
            <person name="Cheng H."/>
            <person name="Xu L."/>
            <person name="Huo Y.-Y."/>
            <person name="Wang C.-S."/>
            <person name="Xu X.-W."/>
        </authorList>
    </citation>
    <scope>NUCLEOTIDE SEQUENCE [LARGE SCALE GENOMIC DNA]</scope>
    <source>
        <strain evidence="2 4">E4A9</strain>
        <plasmid evidence="2">pCME4A9I</plasmid>
        <plasmid evidence="4">Plasmid pcme4a9i</plasmid>
    </source>
</reference>
<accession>A0A1Z1FFN0</accession>
<geneLocation type="plasmid" evidence="4">
    <name>pcme4a9i</name>
</geneLocation>
<dbReference type="FunFam" id="3.40.50.720:FF:000084">
    <property type="entry name" value="Short-chain dehydrogenase reductase"/>
    <property type="match status" value="1"/>
</dbReference>
<geneLocation type="plasmid" evidence="2">
    <name>pCME4A9I</name>
</geneLocation>
<dbReference type="STRING" id="450378.GCA_001661675_02932"/>
<dbReference type="PRINTS" id="PR00080">
    <property type="entry name" value="SDRFAMILY"/>
</dbReference>
<dbReference type="PRINTS" id="PR00081">
    <property type="entry name" value="GDHRDH"/>
</dbReference>
<dbReference type="InterPro" id="IPR020904">
    <property type="entry name" value="Sc_DH/Rdtase_CS"/>
</dbReference>
<dbReference type="CDD" id="cd05233">
    <property type="entry name" value="SDR_c"/>
    <property type="match status" value="1"/>
</dbReference>
<dbReference type="RefSeq" id="WP_066849449.1">
    <property type="nucleotide sequence ID" value="NZ_CP019603.1"/>
</dbReference>
<evidence type="ECO:0000313" key="2">
    <source>
        <dbReference type="EMBL" id="ARU17611.1"/>
    </source>
</evidence>
<dbReference type="Proteomes" id="UP000195807">
    <property type="component" value="Plasmid pCME4A9I"/>
</dbReference>
<evidence type="ECO:0000256" key="1">
    <source>
        <dbReference type="ARBA" id="ARBA00006484"/>
    </source>
</evidence>
<gene>
    <name evidence="2" type="ORF">A9D14_14590</name>
    <name evidence="3" type="ORF">H4O24_18325</name>
</gene>
<keyword evidence="2" id="KW-0614">Plasmid</keyword>